<evidence type="ECO:0000313" key="2">
    <source>
        <dbReference type="EMBL" id="EJK60929.1"/>
    </source>
</evidence>
<feature type="compositionally biased region" description="Basic and acidic residues" evidence="1">
    <location>
        <begin position="243"/>
        <end position="270"/>
    </location>
</feature>
<dbReference type="EMBL" id="AGNL01020569">
    <property type="protein sequence ID" value="EJK60929.1"/>
    <property type="molecule type" value="Genomic_DNA"/>
</dbReference>
<comment type="caution">
    <text evidence="2">The sequence shown here is derived from an EMBL/GenBank/DDBJ whole genome shotgun (WGS) entry which is preliminary data.</text>
</comment>
<gene>
    <name evidence="2" type="ORF">THAOC_18651</name>
</gene>
<feature type="compositionally biased region" description="Basic and acidic residues" evidence="1">
    <location>
        <begin position="99"/>
        <end position="110"/>
    </location>
</feature>
<protein>
    <submittedName>
        <fullName evidence="2">Uncharacterized protein</fullName>
    </submittedName>
</protein>
<feature type="compositionally biased region" description="Basic residues" evidence="1">
    <location>
        <begin position="272"/>
        <end position="284"/>
    </location>
</feature>
<reference evidence="2 3" key="1">
    <citation type="journal article" date="2012" name="Genome Biol.">
        <title>Genome and low-iron response of an oceanic diatom adapted to chronic iron limitation.</title>
        <authorList>
            <person name="Lommer M."/>
            <person name="Specht M."/>
            <person name="Roy A.S."/>
            <person name="Kraemer L."/>
            <person name="Andreson R."/>
            <person name="Gutowska M.A."/>
            <person name="Wolf J."/>
            <person name="Bergner S.V."/>
            <person name="Schilhabel M.B."/>
            <person name="Klostermeier U.C."/>
            <person name="Beiko R.G."/>
            <person name="Rosenstiel P."/>
            <person name="Hippler M."/>
            <person name="Laroche J."/>
        </authorList>
    </citation>
    <scope>NUCLEOTIDE SEQUENCE [LARGE SCALE GENOMIC DNA]</scope>
    <source>
        <strain evidence="2 3">CCMP1005</strain>
    </source>
</reference>
<feature type="region of interest" description="Disordered" evidence="1">
    <location>
        <begin position="243"/>
        <end position="290"/>
    </location>
</feature>
<feature type="region of interest" description="Disordered" evidence="1">
    <location>
        <begin position="1"/>
        <end position="138"/>
    </location>
</feature>
<feature type="compositionally biased region" description="Low complexity" evidence="1">
    <location>
        <begin position="1"/>
        <end position="10"/>
    </location>
</feature>
<evidence type="ECO:0000256" key="1">
    <source>
        <dbReference type="SAM" id="MobiDB-lite"/>
    </source>
</evidence>
<dbReference type="AlphaFoldDB" id="K0S7L4"/>
<feature type="non-terminal residue" evidence="2">
    <location>
        <position position="1"/>
    </location>
</feature>
<dbReference type="Proteomes" id="UP000266841">
    <property type="component" value="Unassembled WGS sequence"/>
</dbReference>
<evidence type="ECO:0000313" key="3">
    <source>
        <dbReference type="Proteomes" id="UP000266841"/>
    </source>
</evidence>
<name>K0S7L4_THAOC</name>
<sequence>VTDAADAAAAGCSGRTDDGKVLHNAPLLAPRCSVPPGSRSARSRPPPPERGGRELGNGEASLRDNRQGGRGDTAWEAPTSRGLYRSHIAPRPLAGASRDTTDNRGADNRGARHASPVSAMRPRATPPRAPLIPVRGGDRPALPSWVGASPEPRAMTGGLSDVGRRAPRANSVRFVLGAARWGVSGVCLPLLSSQLKVDSGAFSCRLRMNREAMTSALSQCSARSHRGAAILGRVRRLVRGAHCRDGERDREARSPTDSHGTNPRDRDLVAIKKSRGRRLARPKRRTESHG</sequence>
<accession>K0S7L4</accession>
<keyword evidence="3" id="KW-1185">Reference proteome</keyword>
<proteinExistence type="predicted"/>
<organism evidence="2 3">
    <name type="scientific">Thalassiosira oceanica</name>
    <name type="common">Marine diatom</name>
    <dbReference type="NCBI Taxonomy" id="159749"/>
    <lineage>
        <taxon>Eukaryota</taxon>
        <taxon>Sar</taxon>
        <taxon>Stramenopiles</taxon>
        <taxon>Ochrophyta</taxon>
        <taxon>Bacillariophyta</taxon>
        <taxon>Coscinodiscophyceae</taxon>
        <taxon>Thalassiosirophycidae</taxon>
        <taxon>Thalassiosirales</taxon>
        <taxon>Thalassiosiraceae</taxon>
        <taxon>Thalassiosira</taxon>
    </lineage>
</organism>